<accession>A0ABV5ZZX0</accession>
<keyword evidence="6" id="KW-1185">Reference proteome</keyword>
<sequence length="252" mass="27335">MFTLTVSAYQVLWERLALPQMPIELMVSPRGIEEHERRAELANGLEELRTNGFLYREEPHPELAEALWLLAHAECSVDGRLWVDRHVRALAVRARGRAVLGVLADDLFTVQRIEPGDLARAVVSVLPPLAAGAGQSVSVPREVLGAAAQSAGDSEWALVDALTAGGVPSGDARRLGSMVRGRSNGAQFGVTTADGAGKPRRADRVIACFDTPAGRYMMEEQRGWTTVAPADVRRLATRIDQLLAELVSRSRP</sequence>
<evidence type="ECO:0000256" key="2">
    <source>
        <dbReference type="ARBA" id="ARBA00006411"/>
    </source>
</evidence>
<keyword evidence="4" id="KW-0143">Chaperone</keyword>
<gene>
    <name evidence="5" type="ORF">ACFFQA_21115</name>
</gene>
<evidence type="ECO:0000256" key="3">
    <source>
        <dbReference type="ARBA" id="ARBA00022490"/>
    </source>
</evidence>
<evidence type="ECO:0000256" key="1">
    <source>
        <dbReference type="ARBA" id="ARBA00004496"/>
    </source>
</evidence>
<dbReference type="Pfam" id="PF14011">
    <property type="entry name" value="ESX-1_EspG"/>
    <property type="match status" value="1"/>
</dbReference>
<reference evidence="5 6" key="1">
    <citation type="submission" date="2024-09" db="EMBL/GenBank/DDBJ databases">
        <authorList>
            <person name="Sun Q."/>
            <person name="Mori K."/>
        </authorList>
    </citation>
    <scope>NUCLEOTIDE SEQUENCE [LARGE SCALE GENOMIC DNA]</scope>
    <source>
        <strain evidence="5 6">TBRC 7907</strain>
    </source>
</reference>
<evidence type="ECO:0000313" key="5">
    <source>
        <dbReference type="EMBL" id="MFB9906441.1"/>
    </source>
</evidence>
<comment type="caution">
    <text evidence="5">The sequence shown here is derived from an EMBL/GenBank/DDBJ whole genome shotgun (WGS) entry which is preliminary data.</text>
</comment>
<comment type="subcellular location">
    <subcellularLocation>
        <location evidence="1">Cytoplasm</location>
    </subcellularLocation>
</comment>
<dbReference type="RefSeq" id="WP_377854763.1">
    <property type="nucleotide sequence ID" value="NZ_JBHLZU010000018.1"/>
</dbReference>
<keyword evidence="3" id="KW-0963">Cytoplasm</keyword>
<protein>
    <submittedName>
        <fullName evidence="5">ESX secretion-associated protein EspG</fullName>
    </submittedName>
</protein>
<evidence type="ECO:0000256" key="4">
    <source>
        <dbReference type="ARBA" id="ARBA00023186"/>
    </source>
</evidence>
<organism evidence="5 6">
    <name type="scientific">Allokutzneria oryzae</name>
    <dbReference type="NCBI Taxonomy" id="1378989"/>
    <lineage>
        <taxon>Bacteria</taxon>
        <taxon>Bacillati</taxon>
        <taxon>Actinomycetota</taxon>
        <taxon>Actinomycetes</taxon>
        <taxon>Pseudonocardiales</taxon>
        <taxon>Pseudonocardiaceae</taxon>
        <taxon>Allokutzneria</taxon>
    </lineage>
</organism>
<comment type="similarity">
    <text evidence="2">Belongs to the EspG family.</text>
</comment>
<evidence type="ECO:0000313" key="6">
    <source>
        <dbReference type="Proteomes" id="UP001589693"/>
    </source>
</evidence>
<dbReference type="InterPro" id="IPR025734">
    <property type="entry name" value="EspG"/>
</dbReference>
<proteinExistence type="inferred from homology"/>
<name>A0ABV5ZZX0_9PSEU</name>
<dbReference type="EMBL" id="JBHLZU010000018">
    <property type="protein sequence ID" value="MFB9906441.1"/>
    <property type="molecule type" value="Genomic_DNA"/>
</dbReference>
<dbReference type="Proteomes" id="UP001589693">
    <property type="component" value="Unassembled WGS sequence"/>
</dbReference>